<organism evidence="3 4">
    <name type="scientific">Diatrype stigma</name>
    <dbReference type="NCBI Taxonomy" id="117547"/>
    <lineage>
        <taxon>Eukaryota</taxon>
        <taxon>Fungi</taxon>
        <taxon>Dikarya</taxon>
        <taxon>Ascomycota</taxon>
        <taxon>Pezizomycotina</taxon>
        <taxon>Sordariomycetes</taxon>
        <taxon>Xylariomycetidae</taxon>
        <taxon>Xylariales</taxon>
        <taxon>Diatrypaceae</taxon>
        <taxon>Diatrype</taxon>
    </lineage>
</organism>
<dbReference type="Pfam" id="PF22803">
    <property type="entry name" value="GBD_Y3"/>
    <property type="match status" value="1"/>
</dbReference>
<evidence type="ECO:0000259" key="2">
    <source>
        <dbReference type="Pfam" id="PF22803"/>
    </source>
</evidence>
<feature type="domain" description="Glycan binding protein Y3-like" evidence="2">
    <location>
        <begin position="38"/>
        <end position="121"/>
    </location>
</feature>
<name>A0AAN9YGE5_9PEZI</name>
<accession>A0AAN9YGE5</accession>
<gene>
    <name evidence="3" type="ORF">SLS62_010989</name>
</gene>
<dbReference type="EMBL" id="JAKJXP020000161">
    <property type="protein sequence ID" value="KAK7740844.1"/>
    <property type="molecule type" value="Genomic_DNA"/>
</dbReference>
<keyword evidence="1" id="KW-0732">Signal</keyword>
<feature type="chain" id="PRO_5042957176" description="Glycan binding protein Y3-like domain-containing protein" evidence="1">
    <location>
        <begin position="18"/>
        <end position="122"/>
    </location>
</feature>
<feature type="signal peptide" evidence="1">
    <location>
        <begin position="1"/>
        <end position="17"/>
    </location>
</feature>
<proteinExistence type="predicted"/>
<keyword evidence="4" id="KW-1185">Reference proteome</keyword>
<evidence type="ECO:0000313" key="4">
    <source>
        <dbReference type="Proteomes" id="UP001320420"/>
    </source>
</evidence>
<evidence type="ECO:0000256" key="1">
    <source>
        <dbReference type="SAM" id="SignalP"/>
    </source>
</evidence>
<dbReference type="AlphaFoldDB" id="A0AAN9YGE5"/>
<dbReference type="InterPro" id="IPR054443">
    <property type="entry name" value="Y3-like_dom"/>
</dbReference>
<protein>
    <recommendedName>
        <fullName evidence="2">Glycan binding protein Y3-like domain-containing protein</fullName>
    </recommendedName>
</protein>
<comment type="caution">
    <text evidence="3">The sequence shown here is derived from an EMBL/GenBank/DDBJ whole genome shotgun (WGS) entry which is preliminary data.</text>
</comment>
<sequence>MHVSILALVATASSVMAGCFSGGENFATQKAIALSSAQDVCNSKYSQKDWSDNNPLAACYDLDSGKKVDFVLQRISTGGTRYISPAECYDGFQKEVNGCEYGGSTSYTNWQYTADVNAGSCA</sequence>
<dbReference type="Proteomes" id="UP001320420">
    <property type="component" value="Unassembled WGS sequence"/>
</dbReference>
<evidence type="ECO:0000313" key="3">
    <source>
        <dbReference type="EMBL" id="KAK7740844.1"/>
    </source>
</evidence>
<reference evidence="3 4" key="1">
    <citation type="submission" date="2024-02" db="EMBL/GenBank/DDBJ databases">
        <title>De novo assembly and annotation of 12 fungi associated with fruit tree decline syndrome in Ontario, Canada.</title>
        <authorList>
            <person name="Sulman M."/>
            <person name="Ellouze W."/>
            <person name="Ilyukhin E."/>
        </authorList>
    </citation>
    <scope>NUCLEOTIDE SEQUENCE [LARGE SCALE GENOMIC DNA]</scope>
    <source>
        <strain evidence="3 4">M11/M66-122</strain>
    </source>
</reference>